<dbReference type="InterPro" id="IPR057264">
    <property type="entry name" value="Ribosomal_uL24_C"/>
</dbReference>
<dbReference type="GO" id="GO:0003735">
    <property type="term" value="F:structural constituent of ribosome"/>
    <property type="evidence" value="ECO:0007669"/>
    <property type="project" value="InterPro"/>
</dbReference>
<dbReference type="GO" id="GO:0005840">
    <property type="term" value="C:ribosome"/>
    <property type="evidence" value="ECO:0007669"/>
    <property type="project" value="UniProtKB-KW"/>
</dbReference>
<evidence type="ECO:0000259" key="4">
    <source>
        <dbReference type="SMART" id="SM00739"/>
    </source>
</evidence>
<dbReference type="GO" id="GO:0003723">
    <property type="term" value="F:RNA binding"/>
    <property type="evidence" value="ECO:0007669"/>
    <property type="project" value="InterPro"/>
</dbReference>
<dbReference type="InterPro" id="IPR003256">
    <property type="entry name" value="Ribosomal_uL24"/>
</dbReference>
<proteinExistence type="inferred from homology"/>
<organism evidence="5">
    <name type="scientific">marine metagenome</name>
    <dbReference type="NCBI Taxonomy" id="408172"/>
    <lineage>
        <taxon>unclassified sequences</taxon>
        <taxon>metagenomes</taxon>
        <taxon>ecological metagenomes</taxon>
    </lineage>
</organism>
<keyword evidence="3" id="KW-0687">Ribonucleoprotein</keyword>
<comment type="similarity">
    <text evidence="1">Belongs to the universal ribosomal protein uL24 family.</text>
</comment>
<dbReference type="Pfam" id="PF00467">
    <property type="entry name" value="KOW"/>
    <property type="match status" value="1"/>
</dbReference>
<dbReference type="InterPro" id="IPR041988">
    <property type="entry name" value="Ribosomal_uL24_KOW"/>
</dbReference>
<keyword evidence="2" id="KW-0689">Ribosomal protein</keyword>
<dbReference type="SMART" id="SM00739">
    <property type="entry name" value="KOW"/>
    <property type="match status" value="1"/>
</dbReference>
<accession>A0A381QEE5</accession>
<dbReference type="HAMAP" id="MF_01326_B">
    <property type="entry name" value="Ribosomal_uL24_B"/>
    <property type="match status" value="1"/>
</dbReference>
<dbReference type="GO" id="GO:0006412">
    <property type="term" value="P:translation"/>
    <property type="evidence" value="ECO:0007669"/>
    <property type="project" value="InterPro"/>
</dbReference>
<dbReference type="Gene3D" id="2.30.30.30">
    <property type="match status" value="1"/>
</dbReference>
<dbReference type="InterPro" id="IPR014722">
    <property type="entry name" value="Rib_uL2_dom2"/>
</dbReference>
<reference evidence="5" key="1">
    <citation type="submission" date="2018-05" db="EMBL/GenBank/DDBJ databases">
        <authorList>
            <person name="Lanie J.A."/>
            <person name="Ng W.-L."/>
            <person name="Kazmierczak K.M."/>
            <person name="Andrzejewski T.M."/>
            <person name="Davidsen T.M."/>
            <person name="Wayne K.J."/>
            <person name="Tettelin H."/>
            <person name="Glass J.I."/>
            <person name="Rusch D."/>
            <person name="Podicherti R."/>
            <person name="Tsui H.-C.T."/>
            <person name="Winkler M.E."/>
        </authorList>
    </citation>
    <scope>NUCLEOTIDE SEQUENCE</scope>
</reference>
<evidence type="ECO:0000256" key="1">
    <source>
        <dbReference type="ARBA" id="ARBA00010618"/>
    </source>
</evidence>
<dbReference type="InterPro" id="IPR005824">
    <property type="entry name" value="KOW"/>
</dbReference>
<dbReference type="InterPro" id="IPR008991">
    <property type="entry name" value="Translation_prot_SH3-like_sf"/>
</dbReference>
<dbReference type="AlphaFoldDB" id="A0A381QEE5"/>
<dbReference type="Pfam" id="PF17136">
    <property type="entry name" value="ribosomal_L24"/>
    <property type="match status" value="1"/>
</dbReference>
<evidence type="ECO:0000256" key="2">
    <source>
        <dbReference type="ARBA" id="ARBA00022980"/>
    </source>
</evidence>
<dbReference type="CDD" id="cd06089">
    <property type="entry name" value="KOW_RPL26"/>
    <property type="match status" value="1"/>
</dbReference>
<dbReference type="PANTHER" id="PTHR12903">
    <property type="entry name" value="MITOCHONDRIAL RIBOSOMAL PROTEIN L24"/>
    <property type="match status" value="1"/>
</dbReference>
<evidence type="ECO:0000313" key="5">
    <source>
        <dbReference type="EMBL" id="SUZ77692.1"/>
    </source>
</evidence>
<name>A0A381QEE5_9ZZZZ</name>
<evidence type="ECO:0000256" key="3">
    <source>
        <dbReference type="ARBA" id="ARBA00023274"/>
    </source>
</evidence>
<dbReference type="GO" id="GO:1990904">
    <property type="term" value="C:ribonucleoprotein complex"/>
    <property type="evidence" value="ECO:0007669"/>
    <property type="project" value="UniProtKB-KW"/>
</dbReference>
<feature type="domain" description="KOW" evidence="4">
    <location>
        <begin position="2"/>
        <end position="29"/>
    </location>
</feature>
<gene>
    <name evidence="5" type="ORF">METZ01_LOCUS30546</name>
</gene>
<protein>
    <recommendedName>
        <fullName evidence="4">KOW domain-containing protein</fullName>
    </recommendedName>
</protein>
<sequence length="103" mass="11441">MFLKKGMTVRVVSGAHKGMEGKVLFVSPKRQRIIIEGVNFIKKSTRPSQDNPNGGIVEKEASLHISNVMILQGGEVSRVGYKILDDGSKVRIFKKTNEETEVQ</sequence>
<dbReference type="EMBL" id="UINC01001326">
    <property type="protein sequence ID" value="SUZ77692.1"/>
    <property type="molecule type" value="Genomic_DNA"/>
</dbReference>
<dbReference type="NCBIfam" id="TIGR01079">
    <property type="entry name" value="rplX_bact"/>
    <property type="match status" value="1"/>
</dbReference>
<dbReference type="SUPFAM" id="SSF50104">
    <property type="entry name" value="Translation proteins SH3-like domain"/>
    <property type="match status" value="1"/>
</dbReference>